<reference evidence="1" key="1">
    <citation type="journal article" date="2020" name="Nature">
        <title>Giant virus diversity and host interactions through global metagenomics.</title>
        <authorList>
            <person name="Schulz F."/>
            <person name="Roux S."/>
            <person name="Paez-Espino D."/>
            <person name="Jungbluth S."/>
            <person name="Walsh D.A."/>
            <person name="Denef V.J."/>
            <person name="McMahon K.D."/>
            <person name="Konstantinidis K.T."/>
            <person name="Eloe-Fadrosh E.A."/>
            <person name="Kyrpides N.C."/>
            <person name="Woyke T."/>
        </authorList>
    </citation>
    <scope>NUCLEOTIDE SEQUENCE</scope>
    <source>
        <strain evidence="1">GVMAG-S-1062768-28</strain>
    </source>
</reference>
<name>A0A6C0JTI6_9ZZZZ</name>
<organism evidence="1">
    <name type="scientific">viral metagenome</name>
    <dbReference type="NCBI Taxonomy" id="1070528"/>
    <lineage>
        <taxon>unclassified sequences</taxon>
        <taxon>metagenomes</taxon>
        <taxon>organismal metagenomes</taxon>
    </lineage>
</organism>
<accession>A0A6C0JTI6</accession>
<sequence>MDMDNMSWKYVDMWNVDEAAKTFIAAVEYCDTYLDEDDSIETDNLKHLEWIVVIGTDVVVTGTEAECMARFDQCCEGMYAYTNSIDQITEEACDRLSLWALYVKDWQTEQLYALDGEIYNTNIF</sequence>
<evidence type="ECO:0000313" key="1">
    <source>
        <dbReference type="EMBL" id="QHU08221.1"/>
    </source>
</evidence>
<dbReference type="EMBL" id="MN740695">
    <property type="protein sequence ID" value="QHU08221.1"/>
    <property type="molecule type" value="Genomic_DNA"/>
</dbReference>
<proteinExistence type="predicted"/>
<protein>
    <submittedName>
        <fullName evidence="1">Uncharacterized protein</fullName>
    </submittedName>
</protein>
<dbReference type="AlphaFoldDB" id="A0A6C0JTI6"/>